<evidence type="ECO:0000313" key="3">
    <source>
        <dbReference type="Proteomes" id="UP001163046"/>
    </source>
</evidence>
<feature type="compositionally biased region" description="Acidic residues" evidence="1">
    <location>
        <begin position="263"/>
        <end position="276"/>
    </location>
</feature>
<feature type="region of interest" description="Disordered" evidence="1">
    <location>
        <begin position="520"/>
        <end position="545"/>
    </location>
</feature>
<comment type="caution">
    <text evidence="2">The sequence shown here is derived from an EMBL/GenBank/DDBJ whole genome shotgun (WGS) entry which is preliminary data.</text>
</comment>
<sequence length="545" mass="62415">MNHLQLVYDIFPVPDHGLGVSDIERSDRQNWRSAQKLSFPKVRSCIQNLMNGRVNGHPRNPTLLGTKSYLLIIWYYVEIFCSGVASLECRIKYAAIVCHFLAMWHNYIHLHDQLTLRKNFITKETYKDVLISCHFAVILICYMRDNFPNEECRLDLTGSDVVEDFWSKNGQWVGNHHNYNYGDLQRNTSHMIRLEEIRVDPNAPDFAKPNPKQESIWHHQYPDDYVKANLSEYLQVGSEVNAWNEGVEEARRMARALGMAPNDDLENESSDDDGNDDDKPVLSWFYRPFHYPGNKFGDMSEDDVQCSANSDESDITASGPCLSDDLSGVEGEVFESGRLIDAIVEEADPPQIRRRHEPRVKIPIRGHIYKATLVSLLNQDPHLLHDRKNKSFVLGTPVWLVHAGNHGALECKRPVSYNDPKWQSISCFLQLYTEHRTDAGDLQRGVFETSTASVRQFPFPDIITHVNMSMMEEGTLTIPEEELAEIEQTTAVLLQPRPSHPRRPGSQYRNDEGITRTVVCPEPQSMDGTGPRRSNRTRTVFSFNS</sequence>
<gene>
    <name evidence="2" type="ORF">OS493_007041</name>
</gene>
<feature type="region of interest" description="Disordered" evidence="1">
    <location>
        <begin position="259"/>
        <end position="278"/>
    </location>
</feature>
<dbReference type="Proteomes" id="UP001163046">
    <property type="component" value="Unassembled WGS sequence"/>
</dbReference>
<evidence type="ECO:0000313" key="2">
    <source>
        <dbReference type="EMBL" id="KAJ7380675.1"/>
    </source>
</evidence>
<organism evidence="2 3">
    <name type="scientific">Desmophyllum pertusum</name>
    <dbReference type="NCBI Taxonomy" id="174260"/>
    <lineage>
        <taxon>Eukaryota</taxon>
        <taxon>Metazoa</taxon>
        <taxon>Cnidaria</taxon>
        <taxon>Anthozoa</taxon>
        <taxon>Hexacorallia</taxon>
        <taxon>Scleractinia</taxon>
        <taxon>Caryophylliina</taxon>
        <taxon>Caryophylliidae</taxon>
        <taxon>Desmophyllum</taxon>
    </lineage>
</organism>
<proteinExistence type="predicted"/>
<reference evidence="2" key="1">
    <citation type="submission" date="2023-01" db="EMBL/GenBank/DDBJ databases">
        <title>Genome assembly of the deep-sea coral Lophelia pertusa.</title>
        <authorList>
            <person name="Herrera S."/>
            <person name="Cordes E."/>
        </authorList>
    </citation>
    <scope>NUCLEOTIDE SEQUENCE</scope>
    <source>
        <strain evidence="2">USNM1676648</strain>
        <tissue evidence="2">Polyp</tissue>
    </source>
</reference>
<keyword evidence="3" id="KW-1185">Reference proteome</keyword>
<evidence type="ECO:0000256" key="1">
    <source>
        <dbReference type="SAM" id="MobiDB-lite"/>
    </source>
</evidence>
<protein>
    <submittedName>
        <fullName evidence="2">Uncharacterized protein</fullName>
    </submittedName>
</protein>
<dbReference type="AlphaFoldDB" id="A0A9W9ZFV5"/>
<feature type="region of interest" description="Disordered" evidence="1">
    <location>
        <begin position="302"/>
        <end position="322"/>
    </location>
</feature>
<name>A0A9W9ZFV5_9CNID</name>
<dbReference type="OrthoDB" id="7696082at2759"/>
<dbReference type="EMBL" id="MU826352">
    <property type="protein sequence ID" value="KAJ7380675.1"/>
    <property type="molecule type" value="Genomic_DNA"/>
</dbReference>
<accession>A0A9W9ZFV5</accession>